<dbReference type="eggNOG" id="KOG2132">
    <property type="taxonomic scope" value="Eukaryota"/>
</dbReference>
<proteinExistence type="predicted"/>
<dbReference type="STRING" id="1445577.A0A010Q9V9"/>
<dbReference type="OrthoDB" id="263283at2759"/>
<dbReference type="PANTHER" id="PTHR12461">
    <property type="entry name" value="HYPOXIA-INDUCIBLE FACTOR 1 ALPHA INHIBITOR-RELATED"/>
    <property type="match status" value="1"/>
</dbReference>
<dbReference type="Proteomes" id="UP000020467">
    <property type="component" value="Unassembled WGS sequence"/>
</dbReference>
<dbReference type="Pfam" id="PF13621">
    <property type="entry name" value="Cupin_8"/>
    <property type="match status" value="1"/>
</dbReference>
<evidence type="ECO:0000313" key="3">
    <source>
        <dbReference type="Proteomes" id="UP000020467"/>
    </source>
</evidence>
<sequence>MLVCAHSIGSLVSGPAIVPFADLLGEGAPSRFHCSIALHRGMLSYMRLLARGCCRALTSSRASQIRRGFSTVNSVEATKRPFEVVNIEEFRRSSFAPGKPLLFGQSSSPAQQSSFSASSKWFAQAQDASRRPTTKFTPYMDQFAHHMFPYEFMSPQIAEDSGVLVNTTSQFLAWLALDPNPMGAVLAGIVHAASHPDASEPKFSSFVAPLQLLLKAAEFNSLHEKKIKQLYIAQAQLPDLPLELQQDLPVPRIVLEAGKGDVYNSSLWLGLEPTYTPLHRDPNPNLFCQLVGSKTVRLLPPPSGDRLYRQVQTQLQQSGSSRIRSTEMMEGRERVAMNTAIWGLESHEDITEAQLSPGNALFIPKGWWHSVKSGHHDGRLNASVNWWFR</sequence>
<comment type="caution">
    <text evidence="2">The sequence shown here is derived from an EMBL/GenBank/DDBJ whole genome shotgun (WGS) entry which is preliminary data.</text>
</comment>
<gene>
    <name evidence="2" type="ORF">CFIO01_03478</name>
</gene>
<accession>A0A010Q9V9</accession>
<dbReference type="Gene3D" id="2.60.120.650">
    <property type="entry name" value="Cupin"/>
    <property type="match status" value="1"/>
</dbReference>
<feature type="domain" description="JmjC" evidence="1">
    <location>
        <begin position="226"/>
        <end position="389"/>
    </location>
</feature>
<dbReference type="EMBL" id="JARH01000803">
    <property type="protein sequence ID" value="EXF76667.1"/>
    <property type="molecule type" value="Genomic_DNA"/>
</dbReference>
<name>A0A010Q9V9_9PEZI</name>
<dbReference type="AlphaFoldDB" id="A0A010Q9V9"/>
<dbReference type="PROSITE" id="PS51184">
    <property type="entry name" value="JMJC"/>
    <property type="match status" value="1"/>
</dbReference>
<protein>
    <submittedName>
        <fullName evidence="2">JmjC domain-containing protein</fullName>
    </submittedName>
</protein>
<organism evidence="2 3">
    <name type="scientific">Colletotrichum fioriniae PJ7</name>
    <dbReference type="NCBI Taxonomy" id="1445577"/>
    <lineage>
        <taxon>Eukaryota</taxon>
        <taxon>Fungi</taxon>
        <taxon>Dikarya</taxon>
        <taxon>Ascomycota</taxon>
        <taxon>Pezizomycotina</taxon>
        <taxon>Sordariomycetes</taxon>
        <taxon>Hypocreomycetidae</taxon>
        <taxon>Glomerellales</taxon>
        <taxon>Glomerellaceae</taxon>
        <taxon>Colletotrichum</taxon>
        <taxon>Colletotrichum acutatum species complex</taxon>
    </lineage>
</organism>
<reference evidence="2 3" key="1">
    <citation type="submission" date="2014-02" db="EMBL/GenBank/DDBJ databases">
        <title>The genome sequence of Colletotrichum fioriniae PJ7.</title>
        <authorList>
            <person name="Baroncelli R."/>
            <person name="Thon M.R."/>
        </authorList>
    </citation>
    <scope>NUCLEOTIDE SEQUENCE [LARGE SCALE GENOMIC DNA]</scope>
    <source>
        <strain evidence="2 3">PJ7</strain>
    </source>
</reference>
<keyword evidence="3" id="KW-1185">Reference proteome</keyword>
<evidence type="ECO:0000259" key="1">
    <source>
        <dbReference type="PROSITE" id="PS51184"/>
    </source>
</evidence>
<dbReference type="InterPro" id="IPR003347">
    <property type="entry name" value="JmjC_dom"/>
</dbReference>
<dbReference type="SUPFAM" id="SSF51197">
    <property type="entry name" value="Clavaminate synthase-like"/>
    <property type="match status" value="1"/>
</dbReference>
<dbReference type="KEGG" id="cfj:CFIO01_03478"/>
<dbReference type="PANTHER" id="PTHR12461:SF105">
    <property type="entry name" value="HYPOXIA-INDUCIBLE FACTOR 1-ALPHA INHIBITOR"/>
    <property type="match status" value="1"/>
</dbReference>
<evidence type="ECO:0000313" key="2">
    <source>
        <dbReference type="EMBL" id="EXF76667.1"/>
    </source>
</evidence>
<dbReference type="InterPro" id="IPR041667">
    <property type="entry name" value="Cupin_8"/>
</dbReference>
<dbReference type="HOGENOM" id="CLU_054409_0_1_1"/>